<dbReference type="InterPro" id="IPR029058">
    <property type="entry name" value="AB_hydrolase_fold"/>
</dbReference>
<dbReference type="Gene3D" id="3.40.50.1820">
    <property type="entry name" value="alpha/beta hydrolase"/>
    <property type="match status" value="1"/>
</dbReference>
<accession>A0ABQ9FR09</accession>
<reference evidence="5 6" key="1">
    <citation type="submission" date="2022-12" db="EMBL/GenBank/DDBJ databases">
        <title>Chromosome-level genome of Tegillarca granosa.</title>
        <authorList>
            <person name="Kim J."/>
        </authorList>
    </citation>
    <scope>NUCLEOTIDE SEQUENCE [LARGE SCALE GENOMIC DNA]</scope>
    <source>
        <strain evidence="5">Teg-2019</strain>
        <tissue evidence="5">Adductor muscle</tissue>
    </source>
</reference>
<evidence type="ECO:0000259" key="4">
    <source>
        <dbReference type="Pfam" id="PF00561"/>
    </source>
</evidence>
<dbReference type="PANTHER" id="PTHR46197:SF3">
    <property type="entry name" value="AB HYDROLASE-1 DOMAIN-CONTAINING PROTEIN"/>
    <property type="match status" value="1"/>
</dbReference>
<dbReference type="SUPFAM" id="SSF53474">
    <property type="entry name" value="alpha/beta-Hydrolases"/>
    <property type="match status" value="1"/>
</dbReference>
<dbReference type="Pfam" id="PF00561">
    <property type="entry name" value="Abhydrolase_1"/>
    <property type="match status" value="1"/>
</dbReference>
<comment type="caution">
    <text evidence="5">The sequence shown here is derived from an EMBL/GenBank/DDBJ whole genome shotgun (WGS) entry which is preliminary data.</text>
</comment>
<name>A0ABQ9FR09_TEGGR</name>
<dbReference type="EMBL" id="JARBDR010000154">
    <property type="protein sequence ID" value="KAJ8319704.1"/>
    <property type="molecule type" value="Genomic_DNA"/>
</dbReference>
<organism evidence="5 6">
    <name type="scientific">Tegillarca granosa</name>
    <name type="common">Malaysian cockle</name>
    <name type="synonym">Anadara granosa</name>
    <dbReference type="NCBI Taxonomy" id="220873"/>
    <lineage>
        <taxon>Eukaryota</taxon>
        <taxon>Metazoa</taxon>
        <taxon>Spiralia</taxon>
        <taxon>Lophotrochozoa</taxon>
        <taxon>Mollusca</taxon>
        <taxon>Bivalvia</taxon>
        <taxon>Autobranchia</taxon>
        <taxon>Pteriomorphia</taxon>
        <taxon>Arcoida</taxon>
        <taxon>Arcoidea</taxon>
        <taxon>Arcidae</taxon>
        <taxon>Tegillarca</taxon>
    </lineage>
</organism>
<comment type="similarity">
    <text evidence="3">Belongs to the AB hydrolase superfamily. ABHD14 family.</text>
</comment>
<dbReference type="InterPro" id="IPR000073">
    <property type="entry name" value="AB_hydrolase_1"/>
</dbReference>
<evidence type="ECO:0000256" key="3">
    <source>
        <dbReference type="ARBA" id="ARBA00037942"/>
    </source>
</evidence>
<evidence type="ECO:0000313" key="6">
    <source>
        <dbReference type="Proteomes" id="UP001217089"/>
    </source>
</evidence>
<evidence type="ECO:0000256" key="2">
    <source>
        <dbReference type="ARBA" id="ARBA00022490"/>
    </source>
</evidence>
<evidence type="ECO:0000313" key="5">
    <source>
        <dbReference type="EMBL" id="KAJ8319704.1"/>
    </source>
</evidence>
<dbReference type="PANTHER" id="PTHR46197">
    <property type="entry name" value="PROTEIN ABHD14B-LIKE"/>
    <property type="match status" value="1"/>
</dbReference>
<dbReference type="Proteomes" id="UP001217089">
    <property type="component" value="Unassembled WGS sequence"/>
</dbReference>
<proteinExistence type="inferred from homology"/>
<keyword evidence="2" id="KW-0963">Cytoplasm</keyword>
<sequence length="261" mass="29233">MYCNKFRMNKSWNRQFEDSYTLKKLQEASQGFSTTEKNGSGYCTGQVRSIQSDTEPFLSLYQTLQIFTRHASCSSPKGDVLFLHGMRFTSQNWEDINSLRLMAAMGYRGVAVDLPGYGQSKDFSVAAENVPEFMENLVSALGLTAPVIVSPSMSGGFSLPYLMKEPQTAKERCSGYVPVACVNTDKYTAEQYKKIQIPTVAINGSNDTTPMVGQCKTHFKHLPNSEIIEIPDAGHPAYLNKPDIFHTIMFHFLSDIFDKRS</sequence>
<protein>
    <recommendedName>
        <fullName evidence="4">AB hydrolase-1 domain-containing protein</fullName>
    </recommendedName>
</protein>
<keyword evidence="6" id="KW-1185">Reference proteome</keyword>
<gene>
    <name evidence="5" type="ORF">KUTeg_002747</name>
</gene>
<feature type="domain" description="AB hydrolase-1" evidence="4">
    <location>
        <begin position="80"/>
        <end position="171"/>
    </location>
</feature>
<evidence type="ECO:0000256" key="1">
    <source>
        <dbReference type="ARBA" id="ARBA00004496"/>
    </source>
</evidence>
<comment type="subcellular location">
    <subcellularLocation>
        <location evidence="1">Cytoplasm</location>
    </subcellularLocation>
</comment>